<accession>A0A2J6X938</accession>
<dbReference type="PANTHER" id="PTHR36984">
    <property type="entry name" value="CRISPR-ASSOCIATED ENDORIBONUCLEASE CAS6 1"/>
    <property type="match status" value="1"/>
</dbReference>
<comment type="function">
    <text evidence="4">CRISPR (clustered regularly interspaced short palindromic repeat), is an adaptive immune system that provides protection against mobile genetic elements (viruses, transposable elements and conjugative plasmids). CRISPR clusters contain sequences complementary to antecedent mobile elements and target invading nucleic acids. CRISPR clusters are transcribed and processed into CRISPR RNA (crRNA).</text>
</comment>
<evidence type="ECO:0000256" key="3">
    <source>
        <dbReference type="ARBA" id="ARBA00023118"/>
    </source>
</evidence>
<dbReference type="Proteomes" id="UP000236910">
    <property type="component" value="Unassembled WGS sequence"/>
</dbReference>
<gene>
    <name evidence="7" type="primary">cas6</name>
    <name evidence="7" type="ORF">C0175_01050</name>
</gene>
<comment type="caution">
    <text evidence="7">The sequence shown here is derived from an EMBL/GenBank/DDBJ whole genome shotgun (WGS) entry which is preliminary data.</text>
</comment>
<dbReference type="AlphaFoldDB" id="A0A2J6X938"/>
<dbReference type="InterPro" id="IPR045747">
    <property type="entry name" value="CRISPR-assoc_prot_Cas6_N_sf"/>
</dbReference>
<reference evidence="7 8" key="1">
    <citation type="submission" date="2018-01" db="EMBL/GenBank/DDBJ databases">
        <title>Metagenomic assembled genomes from two thermal pools in the Uzon Caldera, Kamchatka, Russia.</title>
        <authorList>
            <person name="Wilkins L."/>
            <person name="Ettinger C."/>
        </authorList>
    </citation>
    <scope>NUCLEOTIDE SEQUENCE [LARGE SCALE GENOMIC DNA]</scope>
    <source>
        <strain evidence="7">ARK-10</strain>
    </source>
</reference>
<dbReference type="PANTHER" id="PTHR36984:SF1">
    <property type="entry name" value="CRISPR-ASSOCIATED ENDORIBONUCLEASE CAS6 1"/>
    <property type="match status" value="1"/>
</dbReference>
<evidence type="ECO:0000256" key="1">
    <source>
        <dbReference type="ARBA" id="ARBA00005937"/>
    </source>
</evidence>
<dbReference type="InterPro" id="IPR049435">
    <property type="entry name" value="Cas_Cas6_C"/>
</dbReference>
<dbReference type="GO" id="GO:0051607">
    <property type="term" value="P:defense response to virus"/>
    <property type="evidence" value="ECO:0007669"/>
    <property type="project" value="UniProtKB-KW"/>
</dbReference>
<dbReference type="Gene3D" id="3.30.70.1900">
    <property type="match status" value="1"/>
</dbReference>
<dbReference type="NCBIfam" id="TIGR01877">
    <property type="entry name" value="cas_cas6"/>
    <property type="match status" value="1"/>
</dbReference>
<dbReference type="GO" id="GO:0003723">
    <property type="term" value="F:RNA binding"/>
    <property type="evidence" value="ECO:0007669"/>
    <property type="project" value="UniProtKB-KW"/>
</dbReference>
<dbReference type="CDD" id="cd21140">
    <property type="entry name" value="Cas6_I-like"/>
    <property type="match status" value="1"/>
</dbReference>
<evidence type="ECO:0000256" key="4">
    <source>
        <dbReference type="PIRNR" id="PIRNR005054"/>
    </source>
</evidence>
<dbReference type="Pfam" id="PF01881">
    <property type="entry name" value="Cas_Cas6_C"/>
    <property type="match status" value="1"/>
</dbReference>
<evidence type="ECO:0000313" key="8">
    <source>
        <dbReference type="Proteomes" id="UP000236910"/>
    </source>
</evidence>
<evidence type="ECO:0000256" key="2">
    <source>
        <dbReference type="ARBA" id="ARBA00022884"/>
    </source>
</evidence>
<feature type="domain" description="CRISPR associated protein Cas6 C-terminal" evidence="6">
    <location>
        <begin position="131"/>
        <end position="244"/>
    </location>
</feature>
<dbReference type="GO" id="GO:0016788">
    <property type="term" value="F:hydrolase activity, acting on ester bonds"/>
    <property type="evidence" value="ECO:0007669"/>
    <property type="project" value="InterPro"/>
</dbReference>
<comment type="similarity">
    <text evidence="1 4">Belongs to the CRISPR-associated protein Cas6/Cse3/CasE family.</text>
</comment>
<keyword evidence="2" id="KW-0694">RNA-binding</keyword>
<proteinExistence type="inferred from homology"/>
<organism evidence="7 8">
    <name type="scientific">Caldisericum exile</name>
    <dbReference type="NCBI Taxonomy" id="693075"/>
    <lineage>
        <taxon>Bacteria</taxon>
        <taxon>Pseudomonadati</taxon>
        <taxon>Caldisericota/Cryosericota group</taxon>
        <taxon>Caldisericota</taxon>
        <taxon>Caldisericia</taxon>
        <taxon>Caldisericales</taxon>
        <taxon>Caldisericaceae</taxon>
        <taxon>Caldisericum</taxon>
    </lineage>
</organism>
<sequence length="254" mass="29453">MHYWRLNIKVRLELISEGEVRLPIAYNYLIQSMIYALIEDRFPNLHDVGFEYEKRRLKLFTFSQIYSQKYQVDGKFINFSSPLYIFVSSPIDELIDVLANKMLRKEKLRIGNNCLTLSRIDPIIENFDGCSIKVKAVSPITVYTTSEDGHTYYHSPDERIFDSLIKSNIQKKAFILGLNTDEKSINFSIESLNSDKKNSKVTFYKNFLVRGWTGKFKIEGDEWLLKIALSAGLGAKNSQGFGMVVLEEVKIWDF</sequence>
<dbReference type="Gene3D" id="3.30.70.1890">
    <property type="match status" value="1"/>
</dbReference>
<evidence type="ECO:0000259" key="6">
    <source>
        <dbReference type="Pfam" id="PF01881"/>
    </source>
</evidence>
<protein>
    <recommendedName>
        <fullName evidence="4">CRISPR-associated endoribonuclease</fullName>
    </recommendedName>
</protein>
<evidence type="ECO:0000313" key="7">
    <source>
        <dbReference type="EMBL" id="PMP83867.1"/>
    </source>
</evidence>
<dbReference type="EMBL" id="PNIX01000061">
    <property type="protein sequence ID" value="PMP83867.1"/>
    <property type="molecule type" value="Genomic_DNA"/>
</dbReference>
<keyword evidence="3" id="KW-0051">Antiviral defense</keyword>
<dbReference type="PIRSF" id="PIRSF005054">
    <property type="entry name" value="PF1131"/>
    <property type="match status" value="1"/>
</dbReference>
<dbReference type="Pfam" id="PF21350">
    <property type="entry name" value="Cas6_I-A"/>
    <property type="match status" value="1"/>
</dbReference>
<evidence type="ECO:0000256" key="5">
    <source>
        <dbReference type="PIRSR" id="PIRSR005054-1"/>
    </source>
</evidence>
<dbReference type="InterPro" id="IPR010156">
    <property type="entry name" value="CRISPR-assoc_prot_Cas6"/>
</dbReference>
<name>A0A2J6X938_9BACT</name>
<feature type="site" description="Transition state stabilizer" evidence="5">
    <location>
        <position position="58"/>
    </location>
</feature>